<dbReference type="eggNOG" id="KOG4363">
    <property type="taxonomic scope" value="Eukaryota"/>
</dbReference>
<dbReference type="Proteomes" id="UP000011518">
    <property type="component" value="Unassembled WGS sequence"/>
</dbReference>
<keyword evidence="5 15" id="KW-0812">Transmembrane</keyword>
<evidence type="ECO:0000256" key="10">
    <source>
        <dbReference type="ARBA" id="ARBA00023136"/>
    </source>
</evidence>
<feature type="transmembrane region" description="Helical" evidence="15">
    <location>
        <begin position="225"/>
        <end position="246"/>
    </location>
</feature>
<keyword evidence="11" id="KW-1207">Sterol metabolism</keyword>
<dbReference type="GO" id="GO:0036316">
    <property type="term" value="P:SREBP-SCAP complex retention in endoplasmic reticulum"/>
    <property type="evidence" value="ECO:0007669"/>
    <property type="project" value="TreeGrafter"/>
</dbReference>
<reference evidence="17" key="2">
    <citation type="journal article" date="2013" name="Nat. Commun.">
        <title>Genome of the Chinese tree shrew.</title>
        <authorList>
            <person name="Fan Y."/>
            <person name="Huang Z.Y."/>
            <person name="Cao C.C."/>
            <person name="Chen C.S."/>
            <person name="Chen Y.X."/>
            <person name="Fan D.D."/>
            <person name="He J."/>
            <person name="Hou H.L."/>
            <person name="Hu L."/>
            <person name="Hu X.T."/>
            <person name="Jiang X.T."/>
            <person name="Lai R."/>
            <person name="Lang Y.S."/>
            <person name="Liang B."/>
            <person name="Liao S.G."/>
            <person name="Mu D."/>
            <person name="Ma Y.Y."/>
            <person name="Niu Y.Y."/>
            <person name="Sun X.Q."/>
            <person name="Xia J.Q."/>
            <person name="Xiao J."/>
            <person name="Xiong Z.Q."/>
            <person name="Xu L."/>
            <person name="Yang L."/>
            <person name="Zhang Y."/>
            <person name="Zhao W."/>
            <person name="Zhao X.D."/>
            <person name="Zheng Y.T."/>
            <person name="Zhou J.M."/>
            <person name="Zhu Y.B."/>
            <person name="Zhang G.J."/>
            <person name="Wang J."/>
            <person name="Yao Y.G."/>
        </authorList>
    </citation>
    <scope>NUCLEOTIDE SEQUENCE [LARGE SCALE GENOMIC DNA]</scope>
</reference>
<evidence type="ECO:0000256" key="6">
    <source>
        <dbReference type="ARBA" id="ARBA00022824"/>
    </source>
</evidence>
<dbReference type="GO" id="GO:0032869">
    <property type="term" value="P:cellular response to insulin stimulus"/>
    <property type="evidence" value="ECO:0007669"/>
    <property type="project" value="TreeGrafter"/>
</dbReference>
<dbReference type="Pfam" id="PF07281">
    <property type="entry name" value="INSIG"/>
    <property type="match status" value="1"/>
</dbReference>
<keyword evidence="10 15" id="KW-0472">Membrane</keyword>
<evidence type="ECO:0000256" key="3">
    <source>
        <dbReference type="ARBA" id="ARBA00020860"/>
    </source>
</evidence>
<evidence type="ECO:0000313" key="17">
    <source>
        <dbReference type="Proteomes" id="UP000011518"/>
    </source>
</evidence>
<comment type="similarity">
    <text evidence="2">Belongs to the INSIG family.</text>
</comment>
<evidence type="ECO:0000256" key="7">
    <source>
        <dbReference type="ARBA" id="ARBA00022989"/>
    </source>
</evidence>
<dbReference type="AlphaFoldDB" id="L9L496"/>
<evidence type="ECO:0000256" key="2">
    <source>
        <dbReference type="ARBA" id="ARBA00007475"/>
    </source>
</evidence>
<evidence type="ECO:0000256" key="13">
    <source>
        <dbReference type="ARBA" id="ARBA00049711"/>
    </source>
</evidence>
<evidence type="ECO:0000256" key="12">
    <source>
        <dbReference type="ARBA" id="ARBA00023221"/>
    </source>
</evidence>
<dbReference type="GO" id="GO:0032937">
    <property type="term" value="C:SREBP-SCAP-Insig complex"/>
    <property type="evidence" value="ECO:0007669"/>
    <property type="project" value="TreeGrafter"/>
</dbReference>
<reference evidence="17" key="1">
    <citation type="submission" date="2012-07" db="EMBL/GenBank/DDBJ databases">
        <title>Genome of the Chinese tree shrew, a rising model animal genetically related to primates.</title>
        <authorList>
            <person name="Zhang G."/>
            <person name="Fan Y."/>
            <person name="Yao Y."/>
            <person name="Huang Z."/>
        </authorList>
    </citation>
    <scope>NUCLEOTIDE SEQUENCE [LARGE SCALE GENOMIC DNA]</scope>
</reference>
<feature type="region of interest" description="Disordered" evidence="14">
    <location>
        <begin position="456"/>
        <end position="480"/>
    </location>
</feature>
<keyword evidence="6" id="KW-0256">Endoplasmic reticulum</keyword>
<feature type="transmembrane region" description="Helical" evidence="15">
    <location>
        <begin position="253"/>
        <end position="272"/>
    </location>
</feature>
<organism evidence="16 17">
    <name type="scientific">Tupaia chinensis</name>
    <name type="common">Chinese tree shrew</name>
    <name type="synonym">Tupaia belangeri chinensis</name>
    <dbReference type="NCBI Taxonomy" id="246437"/>
    <lineage>
        <taxon>Eukaryota</taxon>
        <taxon>Metazoa</taxon>
        <taxon>Chordata</taxon>
        <taxon>Craniata</taxon>
        <taxon>Vertebrata</taxon>
        <taxon>Euteleostomi</taxon>
        <taxon>Mammalia</taxon>
        <taxon>Eutheria</taxon>
        <taxon>Euarchontoglires</taxon>
        <taxon>Scandentia</taxon>
        <taxon>Tupaiidae</taxon>
        <taxon>Tupaia</taxon>
    </lineage>
</organism>
<proteinExistence type="inferred from homology"/>
<keyword evidence="9" id="KW-0446">Lipid-binding</keyword>
<evidence type="ECO:0000256" key="11">
    <source>
        <dbReference type="ARBA" id="ARBA00023166"/>
    </source>
</evidence>
<dbReference type="GO" id="GO:0006695">
    <property type="term" value="P:cholesterol biosynthetic process"/>
    <property type="evidence" value="ECO:0007669"/>
    <property type="project" value="TreeGrafter"/>
</dbReference>
<keyword evidence="7 15" id="KW-1133">Transmembrane helix</keyword>
<dbReference type="PANTHER" id="PTHR15301:SF11">
    <property type="entry name" value="INSULIN-INDUCED GENE 1 PROTEIN"/>
    <property type="match status" value="1"/>
</dbReference>
<keyword evidence="4" id="KW-0153">Cholesterol metabolism</keyword>
<feature type="transmembrane region" description="Helical" evidence="15">
    <location>
        <begin position="169"/>
        <end position="189"/>
    </location>
</feature>
<gene>
    <name evidence="16" type="ORF">TREES_T100017646</name>
</gene>
<evidence type="ECO:0000256" key="4">
    <source>
        <dbReference type="ARBA" id="ARBA00022548"/>
    </source>
</evidence>
<feature type="transmembrane region" description="Helical" evidence="15">
    <location>
        <begin position="284"/>
        <end position="304"/>
    </location>
</feature>
<evidence type="ECO:0000256" key="1">
    <source>
        <dbReference type="ARBA" id="ARBA00004477"/>
    </source>
</evidence>
<dbReference type="PANTHER" id="PTHR15301">
    <property type="entry name" value="INSULIN-INDUCED GENE 1"/>
    <property type="match status" value="1"/>
</dbReference>
<evidence type="ECO:0000256" key="15">
    <source>
        <dbReference type="SAM" id="Phobius"/>
    </source>
</evidence>
<dbReference type="STRING" id="246437.L9L496"/>
<name>L9L496_TUPCH</name>
<accession>L9L496</accession>
<feature type="transmembrane region" description="Helical" evidence="15">
    <location>
        <begin position="131"/>
        <end position="149"/>
    </location>
</feature>
<comment type="subcellular location">
    <subcellularLocation>
        <location evidence="1">Endoplasmic reticulum membrane</location>
        <topology evidence="1">Multi-pass membrane protein</topology>
    </subcellularLocation>
</comment>
<keyword evidence="12" id="KW-0753">Steroid metabolism</keyword>
<evidence type="ECO:0000313" key="16">
    <source>
        <dbReference type="EMBL" id="ELW69783.1"/>
    </source>
</evidence>
<dbReference type="InterPro" id="IPR025929">
    <property type="entry name" value="INSIG_fam"/>
</dbReference>
<evidence type="ECO:0000256" key="8">
    <source>
        <dbReference type="ARBA" id="ARBA00023098"/>
    </source>
</evidence>
<evidence type="ECO:0000256" key="9">
    <source>
        <dbReference type="ARBA" id="ARBA00023121"/>
    </source>
</evidence>
<evidence type="ECO:0000256" key="14">
    <source>
        <dbReference type="SAM" id="MobiDB-lite"/>
    </source>
</evidence>
<dbReference type="InParanoid" id="L9L496"/>
<sequence length="480" mass="52310">MGTSSSVHVRDETQVAGCTWDDSNTQTARGQQLEHTTGPPHFAVENQLSTAFCLVEPQINGPQLSCGLNDSTLTSKQLLALTGAMNANRHVRCSGRSPDWKLTSYCKTSCVCRCSHDRTTSWHHHLVQRSLVLFSVGVVLALVLNLLQIQRNVTLFPEEVIATIFSSAWWVPPCCGTAAAVVGLLYPCIDSHLGEPHKFKREWASVMRCIAVFVGINHASAKLDFANNVQLSLTLAALSLGLWWTFDRSRSGLGLGITIAFLATLITQFLVYNGVYQYTSPDFLYIRSWLPCIFFSGGVTVGNIGRQLAMSEPAPGPLRTMDSGVPCLYPASEGADVPSCFITRLLALFPEPSSSRVLASGCRFQATELQMEEGGPQTWEELNPRYQALCKCHRAFATPLPTCPAPEHTLNSHDPPHGLLWIALSPSSFRHALGCLAMPVRAVGISPVDCALKRQDESGQRAVRNSPEEGFMQQGHSGSG</sequence>
<keyword evidence="17" id="KW-1185">Reference proteome</keyword>
<dbReference type="GO" id="GO:0008289">
    <property type="term" value="F:lipid binding"/>
    <property type="evidence" value="ECO:0007669"/>
    <property type="project" value="UniProtKB-KW"/>
</dbReference>
<keyword evidence="8" id="KW-0443">Lipid metabolism</keyword>
<dbReference type="EMBL" id="KB320521">
    <property type="protein sequence ID" value="ELW69783.1"/>
    <property type="molecule type" value="Genomic_DNA"/>
</dbReference>
<evidence type="ECO:0000256" key="5">
    <source>
        <dbReference type="ARBA" id="ARBA00022692"/>
    </source>
</evidence>
<comment type="subunit">
    <text evidence="13">Interacts with SCAP; interaction is direct and only takes place in the presence of sterols; it prevents interaction between SCAP and the coat protein complex II (COPII). Associates with the SCAP-SREBP complex (composed of SCAP and SREBF1/SREBP1 or SREBF2/SREBP2); association is mediated via its interaction with SCAP and only takes place in the presence of sterols. Interaction with SCAP is mutually exclusive with PAQR3. Interacts with HMGCR (via its SSD); the interaction, accelerated by sterols, leads to the recruitment of HMGCR to AMFR/gp78 for its ubiquitination by the sterol-mediated ERAD pathway. Interacts with AMFR/gp78 (via its membrane domain); the interaction recruits HMCR at the ER membrane for its ubiquitination and degradation by the sterol-mediated ERAD pathway. Interacts with SOAT2/ACAT2; leading to promote recruitment of AMFR/gp78 and subsequent ubiquitination of SOAT2/ACAT2. Interacts with RNF139. Interacts with RNF145.</text>
</comment>
<dbReference type="GO" id="GO:0032933">
    <property type="term" value="P:SREBP signaling pathway"/>
    <property type="evidence" value="ECO:0007669"/>
    <property type="project" value="TreeGrafter"/>
</dbReference>
<protein>
    <recommendedName>
        <fullName evidence="3">Insulin-induced gene 1 protein</fullName>
    </recommendedName>
</protein>